<gene>
    <name evidence="2" type="ORF">EV210_104250</name>
</gene>
<dbReference type="RefSeq" id="WP_132078001.1">
    <property type="nucleotide sequence ID" value="NZ_DAMAKO010000015.1"/>
</dbReference>
<dbReference type="CDD" id="cd07438">
    <property type="entry name" value="PHP_HisPPase_AMP"/>
    <property type="match status" value="1"/>
</dbReference>
<dbReference type="Gene3D" id="3.20.20.140">
    <property type="entry name" value="Metal-dependent hydrolases"/>
    <property type="match status" value="1"/>
</dbReference>
<dbReference type="PANTHER" id="PTHR42924:SF3">
    <property type="entry name" value="POLYMERASE_HISTIDINOL PHOSPHATASE N-TERMINAL DOMAIN-CONTAINING PROTEIN"/>
    <property type="match status" value="1"/>
</dbReference>
<evidence type="ECO:0000313" key="3">
    <source>
        <dbReference type="Proteomes" id="UP000295063"/>
    </source>
</evidence>
<organism evidence="2 3">
    <name type="scientific">Anaerospora hongkongensis</name>
    <dbReference type="NCBI Taxonomy" id="244830"/>
    <lineage>
        <taxon>Bacteria</taxon>
        <taxon>Bacillati</taxon>
        <taxon>Bacillota</taxon>
        <taxon>Negativicutes</taxon>
        <taxon>Selenomonadales</taxon>
        <taxon>Sporomusaceae</taxon>
        <taxon>Anaerospora</taxon>
    </lineage>
</organism>
<proteinExistence type="predicted"/>
<dbReference type="GO" id="GO:0004534">
    <property type="term" value="F:5'-3' RNA exonuclease activity"/>
    <property type="evidence" value="ECO:0007669"/>
    <property type="project" value="TreeGrafter"/>
</dbReference>
<dbReference type="Proteomes" id="UP000295063">
    <property type="component" value="Unassembled WGS sequence"/>
</dbReference>
<name>A0A4V2Q8T8_9FIRM</name>
<comment type="caution">
    <text evidence="2">The sequence shown here is derived from an EMBL/GenBank/DDBJ whole genome shotgun (WGS) entry which is preliminary data.</text>
</comment>
<dbReference type="SUPFAM" id="SSF89550">
    <property type="entry name" value="PHP domain-like"/>
    <property type="match status" value="1"/>
</dbReference>
<feature type="domain" description="Polymerase/histidinol phosphatase N-terminal" evidence="1">
    <location>
        <begin position="3"/>
        <end position="68"/>
    </location>
</feature>
<evidence type="ECO:0000259" key="1">
    <source>
        <dbReference type="SMART" id="SM00481"/>
    </source>
</evidence>
<dbReference type="SMART" id="SM00481">
    <property type="entry name" value="POLIIIAc"/>
    <property type="match status" value="1"/>
</dbReference>
<dbReference type="OrthoDB" id="9804333at2"/>
<evidence type="ECO:0000313" key="2">
    <source>
        <dbReference type="EMBL" id="TCL38267.1"/>
    </source>
</evidence>
<dbReference type="InterPro" id="IPR016195">
    <property type="entry name" value="Pol/histidinol_Pase-like"/>
</dbReference>
<dbReference type="InterPro" id="IPR052018">
    <property type="entry name" value="PHP_domain"/>
</dbReference>
<dbReference type="Gene3D" id="1.10.150.650">
    <property type="match status" value="1"/>
</dbReference>
<dbReference type="PANTHER" id="PTHR42924">
    <property type="entry name" value="EXONUCLEASE"/>
    <property type="match status" value="1"/>
</dbReference>
<keyword evidence="3" id="KW-1185">Reference proteome</keyword>
<accession>A0A4V2Q8T8</accession>
<dbReference type="GO" id="GO:0035312">
    <property type="term" value="F:5'-3' DNA exonuclease activity"/>
    <property type="evidence" value="ECO:0007669"/>
    <property type="project" value="TreeGrafter"/>
</dbReference>
<dbReference type="AlphaFoldDB" id="A0A4V2Q8T8"/>
<dbReference type="InterPro" id="IPR003141">
    <property type="entry name" value="Pol/His_phosphatase_N"/>
</dbReference>
<protein>
    <recommendedName>
        <fullName evidence="1">Polymerase/histidinol phosphatase N-terminal domain-containing protein</fullName>
    </recommendedName>
</protein>
<reference evidence="2 3" key="1">
    <citation type="submission" date="2019-03" db="EMBL/GenBank/DDBJ databases">
        <title>Genomic Encyclopedia of Type Strains, Phase IV (KMG-IV): sequencing the most valuable type-strain genomes for metagenomic binning, comparative biology and taxonomic classification.</title>
        <authorList>
            <person name="Goeker M."/>
        </authorList>
    </citation>
    <scope>NUCLEOTIDE SEQUENCE [LARGE SCALE GENOMIC DNA]</scope>
    <source>
        <strain evidence="2 3">DSM 15969</strain>
    </source>
</reference>
<dbReference type="EMBL" id="SLUI01000004">
    <property type="protein sequence ID" value="TCL38267.1"/>
    <property type="molecule type" value="Genomic_DNA"/>
</dbReference>
<sequence>MKVDLHIHTTASDGSWTPGQVVENSRLAGVGFFAVTDHDSTANVMEAEVLAKEAGLVFCRGVEISSTLAGQSFHILGYHVDPQSVELQQLLKHNVDLMEEADHESIKKLIAAGLKLDYQEYIDYQHNPARGGWKSLSFLIDKGLCTGAPDFFTNFFTPLRGITFPEFPSPARAIEAIRLADGIPVLAHPGSAFHGNDLEETLNYFGKMDIAGVECYHPSHSTGTVRAAADWSRRHSKLITGGSDCHGIFLPERRLGYPDVDVDDLVLGPILHCNN</sequence>